<keyword evidence="3" id="KW-0862">Zinc</keyword>
<evidence type="ECO:0000313" key="7">
    <source>
        <dbReference type="EMBL" id="PSS25499.1"/>
    </source>
</evidence>
<protein>
    <recommendedName>
        <fullName evidence="6">MYND-type domain-containing protein</fullName>
    </recommendedName>
</protein>
<accession>A0A2T3BB43</accession>
<name>A0A2T3BB43_AMORE</name>
<evidence type="ECO:0000313" key="8">
    <source>
        <dbReference type="Proteomes" id="UP000241818"/>
    </source>
</evidence>
<dbReference type="EMBL" id="KZ679007">
    <property type="protein sequence ID" value="PSS25499.1"/>
    <property type="molecule type" value="Genomic_DNA"/>
</dbReference>
<dbReference type="Pfam" id="PF01753">
    <property type="entry name" value="zf-MYND"/>
    <property type="match status" value="1"/>
</dbReference>
<evidence type="ECO:0000259" key="6">
    <source>
        <dbReference type="PROSITE" id="PS50865"/>
    </source>
</evidence>
<dbReference type="PROSITE" id="PS50865">
    <property type="entry name" value="ZF_MYND_2"/>
    <property type="match status" value="1"/>
</dbReference>
<dbReference type="STRING" id="857342.A0A2T3BB43"/>
<evidence type="ECO:0000256" key="3">
    <source>
        <dbReference type="ARBA" id="ARBA00022833"/>
    </source>
</evidence>
<dbReference type="Gene3D" id="6.10.140.2220">
    <property type="match status" value="1"/>
</dbReference>
<gene>
    <name evidence="7" type="ORF">M430DRAFT_16216</name>
</gene>
<evidence type="ECO:0000256" key="2">
    <source>
        <dbReference type="ARBA" id="ARBA00022771"/>
    </source>
</evidence>
<proteinExistence type="predicted"/>
<dbReference type="GeneID" id="36571501"/>
<keyword evidence="1" id="KW-0479">Metal-binding</keyword>
<dbReference type="InterPro" id="IPR002893">
    <property type="entry name" value="Znf_MYND"/>
</dbReference>
<dbReference type="AlphaFoldDB" id="A0A2T3BB43"/>
<dbReference type="Pfam" id="PF14737">
    <property type="entry name" value="DUF4470"/>
    <property type="match status" value="1"/>
</dbReference>
<organism evidence="7 8">
    <name type="scientific">Amorphotheca resinae ATCC 22711</name>
    <dbReference type="NCBI Taxonomy" id="857342"/>
    <lineage>
        <taxon>Eukaryota</taxon>
        <taxon>Fungi</taxon>
        <taxon>Dikarya</taxon>
        <taxon>Ascomycota</taxon>
        <taxon>Pezizomycotina</taxon>
        <taxon>Leotiomycetes</taxon>
        <taxon>Helotiales</taxon>
        <taxon>Amorphothecaceae</taxon>
        <taxon>Amorphotheca</taxon>
    </lineage>
</organism>
<dbReference type="SUPFAM" id="SSF144232">
    <property type="entry name" value="HIT/MYND zinc finger-like"/>
    <property type="match status" value="1"/>
</dbReference>
<evidence type="ECO:0000256" key="5">
    <source>
        <dbReference type="SAM" id="MobiDB-lite"/>
    </source>
</evidence>
<dbReference type="Proteomes" id="UP000241818">
    <property type="component" value="Unassembled WGS sequence"/>
</dbReference>
<dbReference type="InParanoid" id="A0A2T3BB43"/>
<evidence type="ECO:0000256" key="4">
    <source>
        <dbReference type="PROSITE-ProRule" id="PRU00134"/>
    </source>
</evidence>
<dbReference type="OrthoDB" id="5282002at2759"/>
<keyword evidence="2 4" id="KW-0863">Zinc-finger</keyword>
<feature type="domain" description="MYND-type" evidence="6">
    <location>
        <begin position="28"/>
        <end position="69"/>
    </location>
</feature>
<dbReference type="RefSeq" id="XP_024724098.1">
    <property type="nucleotide sequence ID" value="XM_024863420.1"/>
</dbReference>
<dbReference type="GO" id="GO:0008270">
    <property type="term" value="F:zinc ion binding"/>
    <property type="evidence" value="ECO:0007669"/>
    <property type="project" value="UniProtKB-KW"/>
</dbReference>
<dbReference type="InterPro" id="IPR027974">
    <property type="entry name" value="DUF4470"/>
</dbReference>
<keyword evidence="8" id="KW-1185">Reference proteome</keyword>
<reference evidence="7 8" key="1">
    <citation type="journal article" date="2018" name="New Phytol.">
        <title>Comparative genomics and transcriptomics depict ericoid mycorrhizal fungi as versatile saprotrophs and plant mutualists.</title>
        <authorList>
            <person name="Martino E."/>
            <person name="Morin E."/>
            <person name="Grelet G.A."/>
            <person name="Kuo A."/>
            <person name="Kohler A."/>
            <person name="Daghino S."/>
            <person name="Barry K.W."/>
            <person name="Cichocki N."/>
            <person name="Clum A."/>
            <person name="Dockter R.B."/>
            <person name="Hainaut M."/>
            <person name="Kuo R.C."/>
            <person name="LaButti K."/>
            <person name="Lindahl B.D."/>
            <person name="Lindquist E.A."/>
            <person name="Lipzen A."/>
            <person name="Khouja H.R."/>
            <person name="Magnuson J."/>
            <person name="Murat C."/>
            <person name="Ohm R.A."/>
            <person name="Singer S.W."/>
            <person name="Spatafora J.W."/>
            <person name="Wang M."/>
            <person name="Veneault-Fourrey C."/>
            <person name="Henrissat B."/>
            <person name="Grigoriev I.V."/>
            <person name="Martin F.M."/>
            <person name="Perotto S."/>
        </authorList>
    </citation>
    <scope>NUCLEOTIDE SEQUENCE [LARGE SCALE GENOMIC DNA]</scope>
    <source>
        <strain evidence="7 8">ATCC 22711</strain>
    </source>
</reference>
<sequence length="652" mass="74111">MAGVPCPPTTNRAFGSAPNGTMLVPELCANGSQVACPKPALEICEGCLLVKYCSKECQKNDWAMHKRDCRKACIIAEKDCPYFESPDYGKKPVLVSVFRENARGQIYEDKPTEAEIAEYGTVKGQEILKLVPDGLENTKHLWGKTPAFDILKLSTNEGVDYDQDLKLYFGGADDLRHLMATILSVSETYKGQLSVIVNELDVDLQIRNLIIILLATLVPDGKATELITHLWYSASIPSEMYCLVTEYVLPRVKMVWEECKKAARERKEARSQAKEENKTEKKPAESSIRRMVVESGTTRLAIGLEPQHWLQLYIMLDRNNFQSIQLARQKRQNIIFSINPNHKKKRFEFFAALPPWQRVTEERYRQTGVLLPYGASAGHFDLPNPTFYHRSKGFLLDHLASPLDNQDLPRLHQTCHRLGIPPNDLHGALFFESKALVKSFCSHLKKINSNLVFSSEPGSVFSARFKALYASPKGQFDRIFLSDLVGDFNHLLSSALTALGPLLKTPDENPHAVLAALLTKATNNVVDDFPGKRYRDTLPKLMPYKWYRYSGLANVTALKNKMSFAEWRQDLLDHMEIQEEMYWDMYVHAYGLEAAAARAGLVMREEDEMKIAPAWPFRLTLAGLSFQMELQLLQRFTSSMKGSERFVEFRRN</sequence>
<evidence type="ECO:0000256" key="1">
    <source>
        <dbReference type="ARBA" id="ARBA00022723"/>
    </source>
</evidence>
<feature type="region of interest" description="Disordered" evidence="5">
    <location>
        <begin position="267"/>
        <end position="287"/>
    </location>
</feature>